<proteinExistence type="predicted"/>
<name>A0A9Q1MP35_9SOLA</name>
<keyword evidence="2" id="KW-1185">Reference proteome</keyword>
<accession>A0A9Q1MP35</accession>
<reference evidence="2" key="1">
    <citation type="journal article" date="2023" name="Proc. Natl. Acad. Sci. U.S.A.">
        <title>Genomic and structural basis for evolution of tropane alkaloid biosynthesis.</title>
        <authorList>
            <person name="Wanga Y.-J."/>
            <person name="Taina T."/>
            <person name="Yua J.-Y."/>
            <person name="Lia J."/>
            <person name="Xua B."/>
            <person name="Chenc J."/>
            <person name="D'Auriad J.C."/>
            <person name="Huanga J.-P."/>
            <person name="Huanga S.-X."/>
        </authorList>
    </citation>
    <scope>NUCLEOTIDE SEQUENCE [LARGE SCALE GENOMIC DNA]</scope>
    <source>
        <strain evidence="2">cv. KIB-2019</strain>
    </source>
</reference>
<organism evidence="1 2">
    <name type="scientific">Anisodus acutangulus</name>
    <dbReference type="NCBI Taxonomy" id="402998"/>
    <lineage>
        <taxon>Eukaryota</taxon>
        <taxon>Viridiplantae</taxon>
        <taxon>Streptophyta</taxon>
        <taxon>Embryophyta</taxon>
        <taxon>Tracheophyta</taxon>
        <taxon>Spermatophyta</taxon>
        <taxon>Magnoliopsida</taxon>
        <taxon>eudicotyledons</taxon>
        <taxon>Gunneridae</taxon>
        <taxon>Pentapetalae</taxon>
        <taxon>asterids</taxon>
        <taxon>lamiids</taxon>
        <taxon>Solanales</taxon>
        <taxon>Solanaceae</taxon>
        <taxon>Solanoideae</taxon>
        <taxon>Hyoscyameae</taxon>
        <taxon>Anisodus</taxon>
    </lineage>
</organism>
<gene>
    <name evidence="1" type="ORF">K7X08_011760</name>
</gene>
<dbReference type="AlphaFoldDB" id="A0A9Q1MP35"/>
<evidence type="ECO:0000313" key="2">
    <source>
        <dbReference type="Proteomes" id="UP001152561"/>
    </source>
</evidence>
<protein>
    <submittedName>
        <fullName evidence="1">Uncharacterized protein</fullName>
    </submittedName>
</protein>
<dbReference type="EMBL" id="JAJAGQ010000005">
    <property type="protein sequence ID" value="KAJ8562469.1"/>
    <property type="molecule type" value="Genomic_DNA"/>
</dbReference>
<sequence>MALPTANDKGKNVAGKELAIVPKDNSVQSNNKFDTLNDGDVVLEDVVEVADASKPQVNGHTVEMGGTKKWVDKAFTMNQACQEMPSTNDANGNARKFWSEHMEEDGEEGEIPCDKGTSADQELSVDSVTSLQEILDMFDEATDETWDDLLEISTKAYDIGTKVMDHEVERATCHEEVDKEPADISIHDVDTQMKDHGTTEYADGGRSIRMMQINI</sequence>
<evidence type="ECO:0000313" key="1">
    <source>
        <dbReference type="EMBL" id="KAJ8562469.1"/>
    </source>
</evidence>
<comment type="caution">
    <text evidence="1">The sequence shown here is derived from an EMBL/GenBank/DDBJ whole genome shotgun (WGS) entry which is preliminary data.</text>
</comment>
<dbReference type="Proteomes" id="UP001152561">
    <property type="component" value="Unassembled WGS sequence"/>
</dbReference>